<dbReference type="EMBL" id="CP039712">
    <property type="protein sequence ID" value="QCI87356.1"/>
    <property type="molecule type" value="Genomic_DNA"/>
</dbReference>
<dbReference type="PROSITE" id="PS00761">
    <property type="entry name" value="SPASE_I_3"/>
    <property type="match status" value="1"/>
</dbReference>
<dbReference type="InterPro" id="IPR000223">
    <property type="entry name" value="Pept_S26A_signal_pept_1"/>
</dbReference>
<accession>A0A4D7D0T2</accession>
<dbReference type="InterPro" id="IPR019533">
    <property type="entry name" value="Peptidase_S26"/>
</dbReference>
<dbReference type="AlphaFoldDB" id="A0A4D7D0T2"/>
<dbReference type="NCBIfam" id="TIGR02227">
    <property type="entry name" value="sigpep_I_bact"/>
    <property type="match status" value="1"/>
</dbReference>
<evidence type="ECO:0000256" key="5">
    <source>
        <dbReference type="RuleBase" id="RU362042"/>
    </source>
</evidence>
<sequence length="165" mass="18990">MLMVAAFFAVIVRGFVFIPMTIEGNSMEKTLNQEDHIIYEKFSDIDRFDIILFKANDGTVMVKRVVGLPGEEVAYFNDTLLINGEMIEEPYLDEIKIHHLNNHYTTNFNSEEVLGKPNLSDDAYFVLGDNRRVSKDSRSFGEVRADQIIGKARLVYYPFKDIKLL</sequence>
<dbReference type="Gene3D" id="2.10.109.10">
    <property type="entry name" value="Umud Fragment, subunit A"/>
    <property type="match status" value="1"/>
</dbReference>
<comment type="similarity">
    <text evidence="5">Belongs to the peptidase S26 family.</text>
</comment>
<reference evidence="6 7" key="1">
    <citation type="submission" date="2019-04" db="EMBL/GenBank/DDBJ databases">
        <title>Vagococcus sp. nov., isolated from faeces of yaks (Bos grunniens).</title>
        <authorList>
            <person name="Ge Y."/>
        </authorList>
    </citation>
    <scope>NUCLEOTIDE SEQUENCE [LARGE SCALE GENOMIC DNA]</scope>
    <source>
        <strain evidence="6 7">MN-17</strain>
    </source>
</reference>
<dbReference type="InterPro" id="IPR019758">
    <property type="entry name" value="Pept_S26A_signal_pept_1_CS"/>
</dbReference>
<protein>
    <recommendedName>
        <fullName evidence="3 5">Signal peptidase I</fullName>
        <ecNumber evidence="3 5">3.4.21.89</ecNumber>
    </recommendedName>
</protein>
<evidence type="ECO:0000256" key="4">
    <source>
        <dbReference type="ARBA" id="ARBA00022801"/>
    </source>
</evidence>
<evidence type="ECO:0000256" key="1">
    <source>
        <dbReference type="ARBA" id="ARBA00000677"/>
    </source>
</evidence>
<dbReference type="SUPFAM" id="SSF51306">
    <property type="entry name" value="LexA/Signal peptidase"/>
    <property type="match status" value="1"/>
</dbReference>
<dbReference type="PRINTS" id="PR00727">
    <property type="entry name" value="LEADERPTASE"/>
</dbReference>
<dbReference type="GO" id="GO:0005886">
    <property type="term" value="C:plasma membrane"/>
    <property type="evidence" value="ECO:0007669"/>
    <property type="project" value="UniProtKB-SubCell"/>
</dbReference>
<evidence type="ECO:0000256" key="3">
    <source>
        <dbReference type="ARBA" id="ARBA00013208"/>
    </source>
</evidence>
<dbReference type="GO" id="GO:0004252">
    <property type="term" value="F:serine-type endopeptidase activity"/>
    <property type="evidence" value="ECO:0007669"/>
    <property type="project" value="InterPro"/>
</dbReference>
<dbReference type="Proteomes" id="UP000298615">
    <property type="component" value="Chromosome"/>
</dbReference>
<keyword evidence="5" id="KW-0645">Protease</keyword>
<dbReference type="PROSITE" id="PS00760">
    <property type="entry name" value="SPASE_I_2"/>
    <property type="match status" value="1"/>
</dbReference>
<dbReference type="Pfam" id="PF10502">
    <property type="entry name" value="Peptidase_S26"/>
    <property type="match status" value="1"/>
</dbReference>
<dbReference type="InterPro" id="IPR036286">
    <property type="entry name" value="LexA/Signal_pep-like_sf"/>
</dbReference>
<dbReference type="KEGG" id="vao:FA707_03820"/>
<keyword evidence="4 5" id="KW-0378">Hydrolase</keyword>
<gene>
    <name evidence="6" type="primary">lepB</name>
    <name evidence="6" type="ORF">FA707_03820</name>
</gene>
<evidence type="ECO:0000313" key="6">
    <source>
        <dbReference type="EMBL" id="QCI87356.1"/>
    </source>
</evidence>
<dbReference type="GO" id="GO:0009003">
    <property type="term" value="F:signal peptidase activity"/>
    <property type="evidence" value="ECO:0007669"/>
    <property type="project" value="UniProtKB-EC"/>
</dbReference>
<dbReference type="CDD" id="cd06530">
    <property type="entry name" value="S26_SPase_I"/>
    <property type="match status" value="1"/>
</dbReference>
<evidence type="ECO:0000256" key="2">
    <source>
        <dbReference type="ARBA" id="ARBA00004401"/>
    </source>
</evidence>
<organism evidence="6 7">
    <name type="scientific">Vagococcus zengguangii</name>
    <dbReference type="NCBI Taxonomy" id="2571750"/>
    <lineage>
        <taxon>Bacteria</taxon>
        <taxon>Bacillati</taxon>
        <taxon>Bacillota</taxon>
        <taxon>Bacilli</taxon>
        <taxon>Lactobacillales</taxon>
        <taxon>Enterococcaceae</taxon>
        <taxon>Vagococcus</taxon>
    </lineage>
</organism>
<proteinExistence type="inferred from homology"/>
<comment type="subcellular location">
    <subcellularLocation>
        <location evidence="2">Cell membrane</location>
        <topology evidence="2">Single-pass type II membrane protein</topology>
    </subcellularLocation>
    <subcellularLocation>
        <location evidence="5">Membrane</location>
        <topology evidence="5">Single-pass type II membrane protein</topology>
    </subcellularLocation>
</comment>
<dbReference type="GO" id="GO:0006465">
    <property type="term" value="P:signal peptide processing"/>
    <property type="evidence" value="ECO:0007669"/>
    <property type="project" value="InterPro"/>
</dbReference>
<name>A0A4D7D0T2_9ENTE</name>
<evidence type="ECO:0000313" key="7">
    <source>
        <dbReference type="Proteomes" id="UP000298615"/>
    </source>
</evidence>
<comment type="catalytic activity">
    <reaction evidence="1 5">
        <text>Cleavage of hydrophobic, N-terminal signal or leader sequences from secreted and periplasmic proteins.</text>
        <dbReference type="EC" id="3.4.21.89"/>
    </reaction>
</comment>
<dbReference type="EC" id="3.4.21.89" evidence="3 5"/>
<dbReference type="PANTHER" id="PTHR43390:SF8">
    <property type="entry name" value="SIGNAL PEPTIDASE I"/>
    <property type="match status" value="1"/>
</dbReference>
<keyword evidence="7" id="KW-1185">Reference proteome</keyword>
<dbReference type="InterPro" id="IPR019757">
    <property type="entry name" value="Pept_S26A_signal_pept_1_Lys-AS"/>
</dbReference>
<dbReference type="OrthoDB" id="9802919at2"/>
<dbReference type="PANTHER" id="PTHR43390">
    <property type="entry name" value="SIGNAL PEPTIDASE I"/>
    <property type="match status" value="1"/>
</dbReference>